<feature type="region of interest" description="Disordered" evidence="2">
    <location>
        <begin position="1"/>
        <end position="22"/>
    </location>
</feature>
<feature type="region of interest" description="Disordered" evidence="2">
    <location>
        <begin position="353"/>
        <end position="411"/>
    </location>
</feature>
<organism evidence="4 5">
    <name type="scientific">Pelagomonas calceolata</name>
    <dbReference type="NCBI Taxonomy" id="35677"/>
    <lineage>
        <taxon>Eukaryota</taxon>
        <taxon>Sar</taxon>
        <taxon>Stramenopiles</taxon>
        <taxon>Ochrophyta</taxon>
        <taxon>Pelagophyceae</taxon>
        <taxon>Pelagomonadales</taxon>
        <taxon>Pelagomonadaceae</taxon>
        <taxon>Pelagomonas</taxon>
    </lineage>
</organism>
<keyword evidence="3" id="KW-0472">Membrane</keyword>
<name>A0A8J2S4N5_9STRA</name>
<comment type="caution">
    <text evidence="4">The sequence shown here is derived from an EMBL/GenBank/DDBJ whole genome shotgun (WGS) entry which is preliminary data.</text>
</comment>
<dbReference type="EMBL" id="CAKKNE010000001">
    <property type="protein sequence ID" value="CAH0364638.1"/>
    <property type="molecule type" value="Genomic_DNA"/>
</dbReference>
<reference evidence="4" key="1">
    <citation type="submission" date="2021-11" db="EMBL/GenBank/DDBJ databases">
        <authorList>
            <consortium name="Genoscope - CEA"/>
            <person name="William W."/>
        </authorList>
    </citation>
    <scope>NUCLEOTIDE SEQUENCE</scope>
</reference>
<evidence type="ECO:0000313" key="5">
    <source>
        <dbReference type="Proteomes" id="UP000789595"/>
    </source>
</evidence>
<feature type="transmembrane region" description="Helical" evidence="3">
    <location>
        <begin position="28"/>
        <end position="47"/>
    </location>
</feature>
<evidence type="ECO:0000256" key="2">
    <source>
        <dbReference type="SAM" id="MobiDB-lite"/>
    </source>
</evidence>
<keyword evidence="5" id="KW-1185">Reference proteome</keyword>
<protein>
    <submittedName>
        <fullName evidence="4">Uncharacterized protein</fullName>
    </submittedName>
</protein>
<evidence type="ECO:0000256" key="1">
    <source>
        <dbReference type="SAM" id="Coils"/>
    </source>
</evidence>
<feature type="compositionally biased region" description="Low complexity" evidence="2">
    <location>
        <begin position="367"/>
        <end position="379"/>
    </location>
</feature>
<keyword evidence="3" id="KW-1133">Transmembrane helix</keyword>
<proteinExistence type="predicted"/>
<dbReference type="AlphaFoldDB" id="A0A8J2S4N5"/>
<keyword evidence="1" id="KW-0175">Coiled coil</keyword>
<accession>A0A8J2S4N5</accession>
<dbReference type="Proteomes" id="UP000789595">
    <property type="component" value="Unassembled WGS sequence"/>
</dbReference>
<feature type="coiled-coil region" evidence="1">
    <location>
        <begin position="159"/>
        <end position="251"/>
    </location>
</feature>
<keyword evidence="3" id="KW-0812">Transmembrane</keyword>
<evidence type="ECO:0000313" key="4">
    <source>
        <dbReference type="EMBL" id="CAH0364638.1"/>
    </source>
</evidence>
<sequence>MPWTPRGGKALSRAASGRVPGPRTTNSCVKGIMLLIIFVIMLMVASFEHSLAAAAHKIGLDKDVEFAAHLAQPVVERAEAFVEQVETAAARDVAYARSHLAQPVLEHAGAFLEAPVEELGRDYQLVADALRVLARPGAEPDALEAKAAELADLEAERAVRAAQAELKAAAAAKAEAEAERYEAERAKRIADAEKRIAAKREAQEAAAAERLAAERARAERAAEEKRVATKRKKQEADLARAKAEIESVAAEAQARADADRKAAVLFRDTVLYAIVTPSIVRAKVNTGNDRQKLVQASLKAWPALRRFNASYQLDSSCVSILQQRHITISTKYYSEERGVGWIHAGKAPEASTKFAAPAARPAPPAKPVATPEEAAAWAARIPKQVRPPPPGEALPQEGVDTQPAKPVAAQP</sequence>
<gene>
    <name evidence="4" type="ORF">PECAL_1P10110</name>
</gene>
<evidence type="ECO:0000256" key="3">
    <source>
        <dbReference type="SAM" id="Phobius"/>
    </source>
</evidence>